<accession>A0A3M7RZJ9</accession>
<organism evidence="1 2">
    <name type="scientific">Brachionus plicatilis</name>
    <name type="common">Marine rotifer</name>
    <name type="synonym">Brachionus muelleri</name>
    <dbReference type="NCBI Taxonomy" id="10195"/>
    <lineage>
        <taxon>Eukaryota</taxon>
        <taxon>Metazoa</taxon>
        <taxon>Spiralia</taxon>
        <taxon>Gnathifera</taxon>
        <taxon>Rotifera</taxon>
        <taxon>Eurotatoria</taxon>
        <taxon>Monogononta</taxon>
        <taxon>Pseudotrocha</taxon>
        <taxon>Ploima</taxon>
        <taxon>Brachionidae</taxon>
        <taxon>Brachionus</taxon>
    </lineage>
</organism>
<name>A0A3M7RZJ9_BRAPC</name>
<dbReference type="EMBL" id="REGN01002340">
    <property type="protein sequence ID" value="RNA28798.1"/>
    <property type="molecule type" value="Genomic_DNA"/>
</dbReference>
<reference evidence="1 2" key="1">
    <citation type="journal article" date="2018" name="Sci. Rep.">
        <title>Genomic signatures of local adaptation to the degree of environmental predictability in rotifers.</title>
        <authorList>
            <person name="Franch-Gras L."/>
            <person name="Hahn C."/>
            <person name="Garcia-Roger E.M."/>
            <person name="Carmona M.J."/>
            <person name="Serra M."/>
            <person name="Gomez A."/>
        </authorList>
    </citation>
    <scope>NUCLEOTIDE SEQUENCE [LARGE SCALE GENOMIC DNA]</scope>
    <source>
        <strain evidence="1">HYR1</strain>
    </source>
</reference>
<keyword evidence="2" id="KW-1185">Reference proteome</keyword>
<gene>
    <name evidence="1" type="ORF">BpHYR1_007032</name>
</gene>
<protein>
    <submittedName>
        <fullName evidence="1">Uncharacterized protein</fullName>
    </submittedName>
</protein>
<evidence type="ECO:0000313" key="1">
    <source>
        <dbReference type="EMBL" id="RNA28798.1"/>
    </source>
</evidence>
<dbReference type="AlphaFoldDB" id="A0A3M7RZJ9"/>
<sequence>MKKVETDEIFKGQVEKGINAIFVKKLIKIRNCFEKIPADFKNRQTLKILFIELLTEKEYIPQIND</sequence>
<dbReference type="Proteomes" id="UP000276133">
    <property type="component" value="Unassembled WGS sequence"/>
</dbReference>
<evidence type="ECO:0000313" key="2">
    <source>
        <dbReference type="Proteomes" id="UP000276133"/>
    </source>
</evidence>
<proteinExistence type="predicted"/>
<comment type="caution">
    <text evidence="1">The sequence shown here is derived from an EMBL/GenBank/DDBJ whole genome shotgun (WGS) entry which is preliminary data.</text>
</comment>